<name>A0A173R9T8_EUBRA</name>
<keyword evidence="6 7" id="KW-0472">Membrane</keyword>
<dbReference type="PROSITE" id="PS50929">
    <property type="entry name" value="ABC_TM1F"/>
    <property type="match status" value="1"/>
</dbReference>
<dbReference type="PROSITE" id="PS00211">
    <property type="entry name" value="ABC_TRANSPORTER_1"/>
    <property type="match status" value="1"/>
</dbReference>
<feature type="transmembrane region" description="Helical" evidence="7">
    <location>
        <begin position="30"/>
        <end position="51"/>
    </location>
</feature>
<dbReference type="STRING" id="39490.ERS852448_00270"/>
<dbReference type="InterPro" id="IPR027417">
    <property type="entry name" value="P-loop_NTPase"/>
</dbReference>
<gene>
    <name evidence="10" type="primary">apxIB</name>
    <name evidence="10" type="ORF">ERS852448_00270</name>
</gene>
<dbReference type="RefSeq" id="WP_172679867.1">
    <property type="nucleotide sequence ID" value="NZ_CAXUGT010000004.1"/>
</dbReference>
<keyword evidence="5 7" id="KW-1133">Transmembrane helix</keyword>
<dbReference type="PANTHER" id="PTHR43394">
    <property type="entry name" value="ATP-DEPENDENT PERMEASE MDL1, MITOCHONDRIAL"/>
    <property type="match status" value="1"/>
</dbReference>
<dbReference type="InterPro" id="IPR017871">
    <property type="entry name" value="ABC_transporter-like_CS"/>
</dbReference>
<dbReference type="Gene3D" id="1.20.1560.10">
    <property type="entry name" value="ABC transporter type 1, transmembrane domain"/>
    <property type="match status" value="1"/>
</dbReference>
<dbReference type="InterPro" id="IPR003439">
    <property type="entry name" value="ABC_transporter-like_ATP-bd"/>
</dbReference>
<feature type="transmembrane region" description="Helical" evidence="7">
    <location>
        <begin position="169"/>
        <end position="186"/>
    </location>
</feature>
<keyword evidence="4" id="KW-0067">ATP-binding</keyword>
<evidence type="ECO:0000259" key="8">
    <source>
        <dbReference type="PROSITE" id="PS50893"/>
    </source>
</evidence>
<proteinExistence type="predicted"/>
<sequence>MGKSETMKKQIKDILGMVWKYNRILGGIKLLNAVLLAVLVSINTILFQKIIDDILILLRHKRITTGIYVDFGLFVAALFFGVLLTSFDNYIEIRFDMRMTDGLERDIIQKYKNLDYSCYEKSATYDIISRISKNPGEKIKIIYWKTVEIVKIVVSLAGLLLVFRQASNLLIVIFVVFLIPMLYENYKAGSLWFELYERQTMDERKVAYYERLLTSKISLIELIIYQATDYIKSLWEKQSNKMLKEKDATLKKVEKALLKKSLFAALWYIGCTGILIHSVMTGHISVGLFIALFNTTLSIVDTITNLLETFGDFSKEIKEVSYISSFFELKNTEPRMGHIEVPIHFIRFEDVCFSYPNSEKEVLHDANFEIDLSQSTAIVGENGSGKTTIIKLLCGFYRPTKGRIMIDDHDLNELSSQEIGKLIKVVFQDFYQYELTIRENIAFGNLCELKHDDKLEEALELVNLKAVKNIGLDKPLGKLEKGGIDLSKGQWQRLAVSRLFLTDTTYTILDEPTASMDPVSEYKMYQLFYSLMKSRGSLMISHRLISAKMADHILVLKHGNIIEQGNHDDLMKSQGEYYTLFCKQAEWYTA</sequence>
<dbReference type="PROSITE" id="PS50893">
    <property type="entry name" value="ABC_TRANSPORTER_2"/>
    <property type="match status" value="1"/>
</dbReference>
<dbReference type="InterPro" id="IPR039421">
    <property type="entry name" value="Type_1_exporter"/>
</dbReference>
<dbReference type="InterPro" id="IPR003593">
    <property type="entry name" value="AAA+_ATPase"/>
</dbReference>
<evidence type="ECO:0000313" key="11">
    <source>
        <dbReference type="Proteomes" id="UP000095492"/>
    </source>
</evidence>
<dbReference type="GO" id="GO:0015421">
    <property type="term" value="F:ABC-type oligopeptide transporter activity"/>
    <property type="evidence" value="ECO:0007669"/>
    <property type="project" value="TreeGrafter"/>
</dbReference>
<feature type="transmembrane region" description="Helical" evidence="7">
    <location>
        <begin position="261"/>
        <end position="280"/>
    </location>
</feature>
<evidence type="ECO:0000256" key="6">
    <source>
        <dbReference type="ARBA" id="ARBA00023136"/>
    </source>
</evidence>
<dbReference type="Gene3D" id="3.40.50.300">
    <property type="entry name" value="P-loop containing nucleotide triphosphate hydrolases"/>
    <property type="match status" value="1"/>
</dbReference>
<dbReference type="Proteomes" id="UP000095492">
    <property type="component" value="Unassembled WGS sequence"/>
</dbReference>
<dbReference type="SUPFAM" id="SSF52540">
    <property type="entry name" value="P-loop containing nucleoside triphosphate hydrolases"/>
    <property type="match status" value="1"/>
</dbReference>
<reference evidence="10 11" key="1">
    <citation type="submission" date="2015-09" db="EMBL/GenBank/DDBJ databases">
        <authorList>
            <consortium name="Pathogen Informatics"/>
        </authorList>
    </citation>
    <scope>NUCLEOTIDE SEQUENCE [LARGE SCALE GENOMIC DNA]</scope>
    <source>
        <strain evidence="10 11">2789STDY5608891</strain>
    </source>
</reference>
<dbReference type="GeneID" id="97390947"/>
<evidence type="ECO:0000256" key="4">
    <source>
        <dbReference type="ARBA" id="ARBA00022840"/>
    </source>
</evidence>
<organism evidence="10 11">
    <name type="scientific">Eubacterium ramulus</name>
    <dbReference type="NCBI Taxonomy" id="39490"/>
    <lineage>
        <taxon>Bacteria</taxon>
        <taxon>Bacillati</taxon>
        <taxon>Bacillota</taxon>
        <taxon>Clostridia</taxon>
        <taxon>Eubacteriales</taxon>
        <taxon>Eubacteriaceae</taxon>
        <taxon>Eubacterium</taxon>
    </lineage>
</organism>
<evidence type="ECO:0000256" key="7">
    <source>
        <dbReference type="SAM" id="Phobius"/>
    </source>
</evidence>
<protein>
    <submittedName>
        <fullName evidence="10">RTX-I toxin determinant B</fullName>
    </submittedName>
</protein>
<feature type="domain" description="ABC transmembrane type-1" evidence="9">
    <location>
        <begin position="33"/>
        <end position="315"/>
    </location>
</feature>
<dbReference type="GO" id="GO:0016887">
    <property type="term" value="F:ATP hydrolysis activity"/>
    <property type="evidence" value="ECO:0007669"/>
    <property type="project" value="InterPro"/>
</dbReference>
<dbReference type="PANTHER" id="PTHR43394:SF1">
    <property type="entry name" value="ATP-BINDING CASSETTE SUB-FAMILY B MEMBER 10, MITOCHONDRIAL"/>
    <property type="match status" value="1"/>
</dbReference>
<evidence type="ECO:0000256" key="5">
    <source>
        <dbReference type="ARBA" id="ARBA00022989"/>
    </source>
</evidence>
<comment type="subcellular location">
    <subcellularLocation>
        <location evidence="1">Cell membrane</location>
        <topology evidence="1">Multi-pass membrane protein</topology>
    </subcellularLocation>
</comment>
<dbReference type="GO" id="GO:0005886">
    <property type="term" value="C:plasma membrane"/>
    <property type="evidence" value="ECO:0007669"/>
    <property type="project" value="UniProtKB-SubCell"/>
</dbReference>
<dbReference type="EMBL" id="CYYA01000002">
    <property type="protein sequence ID" value="CUM74663.1"/>
    <property type="molecule type" value="Genomic_DNA"/>
</dbReference>
<feature type="transmembrane region" description="Helical" evidence="7">
    <location>
        <begin position="71"/>
        <end position="91"/>
    </location>
</feature>
<dbReference type="SUPFAM" id="SSF90123">
    <property type="entry name" value="ABC transporter transmembrane region"/>
    <property type="match status" value="1"/>
</dbReference>
<evidence type="ECO:0000256" key="2">
    <source>
        <dbReference type="ARBA" id="ARBA00022692"/>
    </source>
</evidence>
<dbReference type="InterPro" id="IPR011527">
    <property type="entry name" value="ABC1_TM_dom"/>
</dbReference>
<keyword evidence="3" id="KW-0547">Nucleotide-binding</keyword>
<dbReference type="GO" id="GO:0005524">
    <property type="term" value="F:ATP binding"/>
    <property type="evidence" value="ECO:0007669"/>
    <property type="project" value="UniProtKB-KW"/>
</dbReference>
<evidence type="ECO:0000256" key="3">
    <source>
        <dbReference type="ARBA" id="ARBA00022741"/>
    </source>
</evidence>
<dbReference type="AlphaFoldDB" id="A0A173R9T8"/>
<dbReference type="Pfam" id="PF00005">
    <property type="entry name" value="ABC_tran"/>
    <property type="match status" value="1"/>
</dbReference>
<dbReference type="InterPro" id="IPR036640">
    <property type="entry name" value="ABC1_TM_sf"/>
</dbReference>
<dbReference type="SMART" id="SM00382">
    <property type="entry name" value="AAA"/>
    <property type="match status" value="1"/>
</dbReference>
<keyword evidence="2 7" id="KW-0812">Transmembrane</keyword>
<feature type="transmembrane region" description="Helical" evidence="7">
    <location>
        <begin position="142"/>
        <end position="163"/>
    </location>
</feature>
<feature type="domain" description="ABC transporter" evidence="8">
    <location>
        <begin position="346"/>
        <end position="583"/>
    </location>
</feature>
<accession>A0A173R9T8</accession>
<evidence type="ECO:0000259" key="9">
    <source>
        <dbReference type="PROSITE" id="PS50929"/>
    </source>
</evidence>
<evidence type="ECO:0000256" key="1">
    <source>
        <dbReference type="ARBA" id="ARBA00004651"/>
    </source>
</evidence>
<evidence type="ECO:0000313" key="10">
    <source>
        <dbReference type="EMBL" id="CUM74663.1"/>
    </source>
</evidence>